<protein>
    <submittedName>
        <fullName evidence="1">p-loop NTPase</fullName>
    </submittedName>
</protein>
<dbReference type="EMBL" id="MK439999">
    <property type="protein sequence ID" value="QBB28639.1"/>
    <property type="molecule type" value="Genomic_DNA"/>
</dbReference>
<keyword evidence="2" id="KW-1185">Reference proteome</keyword>
<accession>A0A411HB75</accession>
<proteinExistence type="predicted"/>
<dbReference type="Proteomes" id="UP000682645">
    <property type="component" value="Segment"/>
</dbReference>
<reference evidence="1" key="1">
    <citation type="journal article" date="2019" name="Sci. Rep.">
        <title>The first clawed lobster virus Homarus gammarus nudivirus (HgNV n. sp.) expands the diversity of the Nudiviridae.</title>
        <authorList>
            <person name="Holt C.C."/>
            <person name="Stone M."/>
            <person name="Bass D."/>
            <person name="Bateman K.S."/>
            <person name="van Aerle R."/>
            <person name="Daniels C.L."/>
            <person name="van der Giezen M."/>
            <person name="Ross S.H."/>
            <person name="Hooper C."/>
            <person name="Stentiford G.D."/>
        </authorList>
    </citation>
    <scope>NUCLEOTIDE SEQUENCE</scope>
    <source>
        <strain evidence="1">52S104HLG2</strain>
    </source>
</reference>
<name>A0A411HB75_9VIRU</name>
<evidence type="ECO:0000313" key="2">
    <source>
        <dbReference type="Proteomes" id="UP000682645"/>
    </source>
</evidence>
<organism evidence="1 2">
    <name type="scientific">Homarus gammarus nudivirus</name>
    <dbReference type="NCBI Taxonomy" id="2509616"/>
    <lineage>
        <taxon>Viruses</taxon>
        <taxon>Viruses incertae sedis</taxon>
        <taxon>Naldaviricetes</taxon>
        <taxon>Lefavirales</taxon>
        <taxon>Nudiviridae</taxon>
        <taxon>Gammanudivirus</taxon>
        <taxon>Gammanudivirus hogammari</taxon>
    </lineage>
</organism>
<sequence length="389" mass="45137">MSELRFYSEFNQDDFKDFNSKEELETDQNSMYWACMGLEEFDSKSTKPINTIEKIEDDIIKSNEAFFGNISNNMSKIPIISVDGTCCTGKSTLCSEHKSIKPSKHMSSVGMNTSPAGGIGYYYASLKALSQFYENQHDSDTLLLSDRVPWNNFQWSLIWKCLVGDNNEKVHRNSYTYCRNLVPSDMVYSDYTLNCWKQILSNTSNLVLQELVNSTIPIFLVDSCEANVRERMANRNTGSDSERCGWEHYIAVQNFAYAYFAKKFRKDICIIDINRYRSHNDTMTAISNILNKYMSQLQQRVIEPLFDCNNSEVFVCSRLSPEGIEHERNRPLQMDEFCSNLKNAYKEIREDMATACQNSKRAHIEYIDEPDQSPYKKNNSNYKQYNLIL</sequence>
<gene>
    <name evidence="1" type="ORF">HgNV_034</name>
</gene>
<evidence type="ECO:0000313" key="1">
    <source>
        <dbReference type="EMBL" id="QBB28639.1"/>
    </source>
</evidence>